<comment type="caution">
    <text evidence="2">The sequence shown here is derived from an EMBL/GenBank/DDBJ whole genome shotgun (WGS) entry which is preliminary data.</text>
</comment>
<gene>
    <name evidence="2" type="ORF">LUZ62_034877</name>
</gene>
<dbReference type="GO" id="GO:0009116">
    <property type="term" value="P:nucleoside metabolic process"/>
    <property type="evidence" value="ECO:0007669"/>
    <property type="project" value="InterPro"/>
</dbReference>
<keyword evidence="3" id="KW-1185">Reference proteome</keyword>
<dbReference type="Gene3D" id="3.40.50.1580">
    <property type="entry name" value="Nucleoside phosphorylase domain"/>
    <property type="match status" value="1"/>
</dbReference>
<dbReference type="CDD" id="cd09008">
    <property type="entry name" value="MTAN"/>
    <property type="match status" value="1"/>
</dbReference>
<organism evidence="2 3">
    <name type="scientific">Rhynchospora pubera</name>
    <dbReference type="NCBI Taxonomy" id="906938"/>
    <lineage>
        <taxon>Eukaryota</taxon>
        <taxon>Viridiplantae</taxon>
        <taxon>Streptophyta</taxon>
        <taxon>Embryophyta</taxon>
        <taxon>Tracheophyta</taxon>
        <taxon>Spermatophyta</taxon>
        <taxon>Magnoliopsida</taxon>
        <taxon>Liliopsida</taxon>
        <taxon>Poales</taxon>
        <taxon>Cyperaceae</taxon>
        <taxon>Cyperoideae</taxon>
        <taxon>Rhynchosporeae</taxon>
        <taxon>Rhynchospora</taxon>
    </lineage>
</organism>
<reference evidence="2" key="1">
    <citation type="submission" date="2022-08" db="EMBL/GenBank/DDBJ databases">
        <authorList>
            <person name="Marques A."/>
        </authorList>
    </citation>
    <scope>NUCLEOTIDE SEQUENCE</scope>
    <source>
        <strain evidence="2">RhyPub2mFocal</strain>
        <tissue evidence="2">Leaves</tissue>
    </source>
</reference>
<name>A0AAV8EXK0_9POAL</name>
<evidence type="ECO:0000313" key="3">
    <source>
        <dbReference type="Proteomes" id="UP001140206"/>
    </source>
</evidence>
<dbReference type="SUPFAM" id="SSF53167">
    <property type="entry name" value="Purine and uridine phosphorylases"/>
    <property type="match status" value="1"/>
</dbReference>
<dbReference type="PANTHER" id="PTHR21234">
    <property type="entry name" value="PURINE NUCLEOSIDE PHOSPHORYLASE"/>
    <property type="match status" value="1"/>
</dbReference>
<dbReference type="AlphaFoldDB" id="A0AAV8EXK0"/>
<dbReference type="Proteomes" id="UP001140206">
    <property type="component" value="Chromosome 2"/>
</dbReference>
<dbReference type="InterPro" id="IPR000845">
    <property type="entry name" value="Nucleoside_phosphorylase_d"/>
</dbReference>
<sequence>MVFQYTVHSVCIYFSSNNLSFLHQSNTNTNTNTTETMDLKIQRLPLVLLLITVLCFNFNPTSGRVRVPSVVNARRPLIALVMSYITEAEVVGSSGEFVPSSKTPFVDLYGRRFHLGSIRNVSVVYVLTGQRRLNAGITVQILLDHFKVDGIVHYGTAGSANNSMSFGDVSVPRYVAFTGSWTWTKFNSDLKNDDSSNVLRFGEYNIPNGGENLLSGVKFKTEEFYAVGKSMEEVFWLEINSKWLQIAQNLKVKLERCSNKTYCLPTTPKVVTGLKASTADIFCDNAAYRQFLFENFGVSTVDEESSAIVMTAMSPGVPVIVFRGVSDLAGGEATWSSTSLMDLASINALKAAIEFIGVLGKQKSLAS</sequence>
<dbReference type="Pfam" id="PF01048">
    <property type="entry name" value="PNP_UDP_1"/>
    <property type="match status" value="1"/>
</dbReference>
<dbReference type="InterPro" id="IPR035994">
    <property type="entry name" value="Nucleoside_phosphorylase_sf"/>
</dbReference>
<dbReference type="EMBL" id="JAMFTS010000002">
    <property type="protein sequence ID" value="KAJ4783631.1"/>
    <property type="molecule type" value="Genomic_DNA"/>
</dbReference>
<evidence type="ECO:0000313" key="2">
    <source>
        <dbReference type="EMBL" id="KAJ4783631.1"/>
    </source>
</evidence>
<feature type="domain" description="Nucleoside phosphorylase" evidence="1">
    <location>
        <begin position="94"/>
        <end position="354"/>
    </location>
</feature>
<dbReference type="PANTHER" id="PTHR21234:SF43">
    <property type="entry name" value="OS06G0112100 PROTEIN"/>
    <property type="match status" value="1"/>
</dbReference>
<evidence type="ECO:0000259" key="1">
    <source>
        <dbReference type="Pfam" id="PF01048"/>
    </source>
</evidence>
<protein>
    <submittedName>
        <fullName evidence="2">5'-methylthioadenosine/S-adenosylhomocysteine nucleosidase</fullName>
    </submittedName>
</protein>
<accession>A0AAV8EXK0</accession>
<proteinExistence type="predicted"/>
<dbReference type="GO" id="GO:0003824">
    <property type="term" value="F:catalytic activity"/>
    <property type="evidence" value="ECO:0007669"/>
    <property type="project" value="InterPro"/>
</dbReference>